<keyword evidence="4" id="KW-1185">Reference proteome</keyword>
<keyword evidence="2" id="KW-0472">Membrane</keyword>
<gene>
    <name evidence="3" type="ORF">AFUS01_LOCUS40759</name>
</gene>
<dbReference type="AlphaFoldDB" id="A0A8J2LBQ0"/>
<dbReference type="OrthoDB" id="10636737at2759"/>
<feature type="transmembrane region" description="Helical" evidence="2">
    <location>
        <begin position="99"/>
        <end position="120"/>
    </location>
</feature>
<protein>
    <submittedName>
        <fullName evidence="3">Uncharacterized protein</fullName>
    </submittedName>
</protein>
<evidence type="ECO:0000313" key="3">
    <source>
        <dbReference type="EMBL" id="CAG7830995.1"/>
    </source>
</evidence>
<sequence length="189" mass="20577">MSVTKTLVHHATTTTTTTMMNNSARRFLLPSEGEDMGLVMRLDSKLEPGLRTHGGSTPVPAKLCGQTKAVATWALSTWTSQIQKVSDSIQRLLIRLLPVMLYTSLLVSLLQAGAVIYLLASSALPLGVWFLLGCLAIMCYFYLTTILSRSNGTSATSRRLSHSSSSASLSPSTSDNKFNNNNNKSEYDR</sequence>
<reference evidence="3" key="1">
    <citation type="submission" date="2021-06" db="EMBL/GenBank/DDBJ databases">
        <authorList>
            <person name="Hodson N. C."/>
            <person name="Mongue J. A."/>
            <person name="Jaron S. K."/>
        </authorList>
    </citation>
    <scope>NUCLEOTIDE SEQUENCE</scope>
</reference>
<keyword evidence="2" id="KW-0812">Transmembrane</keyword>
<evidence type="ECO:0000256" key="2">
    <source>
        <dbReference type="SAM" id="Phobius"/>
    </source>
</evidence>
<evidence type="ECO:0000256" key="1">
    <source>
        <dbReference type="SAM" id="MobiDB-lite"/>
    </source>
</evidence>
<comment type="caution">
    <text evidence="3">The sequence shown here is derived from an EMBL/GenBank/DDBJ whole genome shotgun (WGS) entry which is preliminary data.</text>
</comment>
<dbReference type="Proteomes" id="UP000708208">
    <property type="component" value="Unassembled WGS sequence"/>
</dbReference>
<feature type="region of interest" description="Disordered" evidence="1">
    <location>
        <begin position="158"/>
        <end position="189"/>
    </location>
</feature>
<keyword evidence="2" id="KW-1133">Transmembrane helix</keyword>
<dbReference type="EMBL" id="CAJVCH010558429">
    <property type="protein sequence ID" value="CAG7830995.1"/>
    <property type="molecule type" value="Genomic_DNA"/>
</dbReference>
<organism evidence="3 4">
    <name type="scientific">Allacma fusca</name>
    <dbReference type="NCBI Taxonomy" id="39272"/>
    <lineage>
        <taxon>Eukaryota</taxon>
        <taxon>Metazoa</taxon>
        <taxon>Ecdysozoa</taxon>
        <taxon>Arthropoda</taxon>
        <taxon>Hexapoda</taxon>
        <taxon>Collembola</taxon>
        <taxon>Symphypleona</taxon>
        <taxon>Sminthuridae</taxon>
        <taxon>Allacma</taxon>
    </lineage>
</organism>
<accession>A0A8J2LBQ0</accession>
<feature type="transmembrane region" description="Helical" evidence="2">
    <location>
        <begin position="126"/>
        <end position="143"/>
    </location>
</feature>
<proteinExistence type="predicted"/>
<name>A0A8J2LBQ0_9HEXA</name>
<evidence type="ECO:0000313" key="4">
    <source>
        <dbReference type="Proteomes" id="UP000708208"/>
    </source>
</evidence>